<dbReference type="Proteomes" id="UP000824120">
    <property type="component" value="Chromosome 8"/>
</dbReference>
<comment type="caution">
    <text evidence="1">The sequence shown here is derived from an EMBL/GenBank/DDBJ whole genome shotgun (WGS) entry which is preliminary data.</text>
</comment>
<protein>
    <submittedName>
        <fullName evidence="1">Uncharacterized protein</fullName>
    </submittedName>
</protein>
<name>A0A9J5XMS4_SOLCO</name>
<evidence type="ECO:0000313" key="1">
    <source>
        <dbReference type="EMBL" id="KAG5589106.1"/>
    </source>
</evidence>
<accession>A0A9J5XMS4</accession>
<gene>
    <name evidence="1" type="ORF">H5410_039620</name>
</gene>
<evidence type="ECO:0000313" key="2">
    <source>
        <dbReference type="Proteomes" id="UP000824120"/>
    </source>
</evidence>
<keyword evidence="2" id="KW-1185">Reference proteome</keyword>
<reference evidence="1 2" key="1">
    <citation type="submission" date="2020-09" db="EMBL/GenBank/DDBJ databases">
        <title>De no assembly of potato wild relative species, Solanum commersonii.</title>
        <authorList>
            <person name="Cho K."/>
        </authorList>
    </citation>
    <scope>NUCLEOTIDE SEQUENCE [LARGE SCALE GENOMIC DNA]</scope>
    <source>
        <strain evidence="1">LZ3.2</strain>
        <tissue evidence="1">Leaf</tissue>
    </source>
</reference>
<proteinExistence type="predicted"/>
<sequence>MTVGRKEYLSKGVKEASKKVSSGGERNHLVCRETVTAPKNWDGLGVKDLKVFNKALLGKWLWGFRVEVQSLWRGVIVDKHGEMEEGWRTTDIMLPFGCGVEEYHEGLGGSPANKGDTREELFWDLRFRRNFQDWEFFYEKLLVRAGGSLSCKVYLDSQGAKESVLFHLEVGEDVEHLLLYCTLTRRQW</sequence>
<dbReference type="AlphaFoldDB" id="A0A9J5XMS4"/>
<organism evidence="1 2">
    <name type="scientific">Solanum commersonii</name>
    <name type="common">Commerson's wild potato</name>
    <name type="synonym">Commerson's nightshade</name>
    <dbReference type="NCBI Taxonomy" id="4109"/>
    <lineage>
        <taxon>Eukaryota</taxon>
        <taxon>Viridiplantae</taxon>
        <taxon>Streptophyta</taxon>
        <taxon>Embryophyta</taxon>
        <taxon>Tracheophyta</taxon>
        <taxon>Spermatophyta</taxon>
        <taxon>Magnoliopsida</taxon>
        <taxon>eudicotyledons</taxon>
        <taxon>Gunneridae</taxon>
        <taxon>Pentapetalae</taxon>
        <taxon>asterids</taxon>
        <taxon>lamiids</taxon>
        <taxon>Solanales</taxon>
        <taxon>Solanaceae</taxon>
        <taxon>Solanoideae</taxon>
        <taxon>Solaneae</taxon>
        <taxon>Solanum</taxon>
    </lineage>
</organism>
<dbReference type="EMBL" id="JACXVP010000008">
    <property type="protein sequence ID" value="KAG5589106.1"/>
    <property type="molecule type" value="Genomic_DNA"/>
</dbReference>
<dbReference type="OrthoDB" id="1938625at2759"/>